<dbReference type="SUPFAM" id="SSF46785">
    <property type="entry name" value="Winged helix' DNA-binding domain"/>
    <property type="match status" value="1"/>
</dbReference>
<keyword evidence="6" id="KW-1185">Reference proteome</keyword>
<reference evidence="5 6" key="1">
    <citation type="submission" date="2018-10" db="EMBL/GenBank/DDBJ databases">
        <title>Marmoricola sp. 4Q3S-7 whole genome shotgun sequence.</title>
        <authorList>
            <person name="Li F."/>
        </authorList>
    </citation>
    <scope>NUCLEOTIDE SEQUENCE [LARGE SCALE GENOMIC DNA]</scope>
    <source>
        <strain evidence="5 6">4Q3S-7</strain>
    </source>
</reference>
<dbReference type="EMBL" id="RDBE01000006">
    <property type="protein sequence ID" value="RLV50107.1"/>
    <property type="molecule type" value="Genomic_DNA"/>
</dbReference>
<proteinExistence type="predicted"/>
<feature type="domain" description="HTH marR-type" evidence="4">
    <location>
        <begin position="13"/>
        <end position="141"/>
    </location>
</feature>
<name>A0A3L8P5A4_9ACTN</name>
<dbReference type="GO" id="GO:0003700">
    <property type="term" value="F:DNA-binding transcription factor activity"/>
    <property type="evidence" value="ECO:0007669"/>
    <property type="project" value="InterPro"/>
</dbReference>
<evidence type="ECO:0000256" key="1">
    <source>
        <dbReference type="ARBA" id="ARBA00023015"/>
    </source>
</evidence>
<dbReference type="PANTHER" id="PTHR39515:SF2">
    <property type="entry name" value="HTH-TYPE TRANSCRIPTIONAL REGULATOR RV0880"/>
    <property type="match status" value="1"/>
</dbReference>
<gene>
    <name evidence="5" type="ORF">D9V37_07065</name>
</gene>
<dbReference type="PROSITE" id="PS01117">
    <property type="entry name" value="HTH_MARR_1"/>
    <property type="match status" value="1"/>
</dbReference>
<dbReference type="OrthoDB" id="8966183at2"/>
<dbReference type="SMART" id="SM00347">
    <property type="entry name" value="HTH_MARR"/>
    <property type="match status" value="1"/>
</dbReference>
<dbReference type="InterPro" id="IPR052526">
    <property type="entry name" value="HTH-type_Bedaq_tolerance"/>
</dbReference>
<keyword evidence="1" id="KW-0805">Transcription regulation</keyword>
<sequence length="145" mass="14927">MSTDTRTHTGADAGRLYVALGRISRAVRRDSPDASVGHGALSALATLVQDGPQRLGTLAGTEGVSAPSMSRIVASLEQLGYVARTPDPDDGRAALVGASDAGRELVAGRRSDKLSALRTRIERLDPDARDALAAALPALEALAAD</sequence>
<dbReference type="InterPro" id="IPR000835">
    <property type="entry name" value="HTH_MarR-typ"/>
</dbReference>
<dbReference type="Gene3D" id="1.10.10.10">
    <property type="entry name" value="Winged helix-like DNA-binding domain superfamily/Winged helix DNA-binding domain"/>
    <property type="match status" value="1"/>
</dbReference>
<dbReference type="InterPro" id="IPR023187">
    <property type="entry name" value="Tscrpt_reg_MarR-type_CS"/>
</dbReference>
<evidence type="ECO:0000313" key="5">
    <source>
        <dbReference type="EMBL" id="RLV50107.1"/>
    </source>
</evidence>
<dbReference type="PROSITE" id="PS50995">
    <property type="entry name" value="HTH_MARR_2"/>
    <property type="match status" value="1"/>
</dbReference>
<evidence type="ECO:0000256" key="2">
    <source>
        <dbReference type="ARBA" id="ARBA00023125"/>
    </source>
</evidence>
<evidence type="ECO:0000259" key="4">
    <source>
        <dbReference type="PROSITE" id="PS50995"/>
    </source>
</evidence>
<dbReference type="GO" id="GO:0003677">
    <property type="term" value="F:DNA binding"/>
    <property type="evidence" value="ECO:0007669"/>
    <property type="project" value="UniProtKB-KW"/>
</dbReference>
<dbReference type="InterPro" id="IPR036388">
    <property type="entry name" value="WH-like_DNA-bd_sf"/>
</dbReference>
<dbReference type="Pfam" id="PF01047">
    <property type="entry name" value="MarR"/>
    <property type="match status" value="1"/>
</dbReference>
<dbReference type="PANTHER" id="PTHR39515">
    <property type="entry name" value="CONSERVED PROTEIN"/>
    <property type="match status" value="1"/>
</dbReference>
<accession>A0A3L8P5A4</accession>
<keyword evidence="3" id="KW-0804">Transcription</keyword>
<comment type="caution">
    <text evidence="5">The sequence shown here is derived from an EMBL/GenBank/DDBJ whole genome shotgun (WGS) entry which is preliminary data.</text>
</comment>
<dbReference type="Proteomes" id="UP000281708">
    <property type="component" value="Unassembled WGS sequence"/>
</dbReference>
<evidence type="ECO:0000313" key="6">
    <source>
        <dbReference type="Proteomes" id="UP000281708"/>
    </source>
</evidence>
<protein>
    <submittedName>
        <fullName evidence="5">MarR family transcriptional regulator</fullName>
    </submittedName>
</protein>
<dbReference type="AlphaFoldDB" id="A0A3L8P5A4"/>
<organism evidence="5 6">
    <name type="scientific">Nocardioides mangrovicus</name>
    <dbReference type="NCBI Taxonomy" id="2478913"/>
    <lineage>
        <taxon>Bacteria</taxon>
        <taxon>Bacillati</taxon>
        <taxon>Actinomycetota</taxon>
        <taxon>Actinomycetes</taxon>
        <taxon>Propionibacteriales</taxon>
        <taxon>Nocardioidaceae</taxon>
        <taxon>Nocardioides</taxon>
    </lineage>
</organism>
<dbReference type="InterPro" id="IPR036390">
    <property type="entry name" value="WH_DNA-bd_sf"/>
</dbReference>
<evidence type="ECO:0000256" key="3">
    <source>
        <dbReference type="ARBA" id="ARBA00023163"/>
    </source>
</evidence>
<keyword evidence="2" id="KW-0238">DNA-binding</keyword>